<accession>A0ABU7JC50</accession>
<organism evidence="2 3">
    <name type="scientific">Alkalimonas mucilaginosa</name>
    <dbReference type="NCBI Taxonomy" id="3057676"/>
    <lineage>
        <taxon>Bacteria</taxon>
        <taxon>Pseudomonadati</taxon>
        <taxon>Pseudomonadota</taxon>
        <taxon>Gammaproteobacteria</taxon>
        <taxon>Alkalimonas</taxon>
    </lineage>
</organism>
<evidence type="ECO:0000256" key="1">
    <source>
        <dbReference type="SAM" id="SignalP"/>
    </source>
</evidence>
<sequence>MMTQFRLILHLLLLLSCLSHLRAGELAAPEPGLQQAKILIATDLWAGFTEPDGRGAYQHLLVLIFPHHTELAFHYTSYSRAVAMVEQQQADMVIGVGRNDSRQVLLSDWPFDVDQIAMLYLAGQLQLDESSQLSQLQLATQRGYNYNLVLNIDTVSYEVNSIQTGVSMVKNRRVDAFLVEKTELKNKLSAEDLAGLELRFLKGEPIFMGFADNTRGLELKRWWDQQYQQLYLNGQLELLYLQYPDFILPELALKPARTNEP</sequence>
<keyword evidence="3" id="KW-1185">Reference proteome</keyword>
<feature type="signal peptide" evidence="1">
    <location>
        <begin position="1"/>
        <end position="22"/>
    </location>
</feature>
<dbReference type="PROSITE" id="PS51257">
    <property type="entry name" value="PROKAR_LIPOPROTEIN"/>
    <property type="match status" value="1"/>
</dbReference>
<dbReference type="RefSeq" id="WP_330086610.1">
    <property type="nucleotide sequence ID" value="NZ_JAUGZK010000002.1"/>
</dbReference>
<dbReference type="EMBL" id="JAUGZK010000002">
    <property type="protein sequence ID" value="MEE2023254.1"/>
    <property type="molecule type" value="Genomic_DNA"/>
</dbReference>
<proteinExistence type="predicted"/>
<dbReference type="Proteomes" id="UP001339167">
    <property type="component" value="Unassembled WGS sequence"/>
</dbReference>
<protein>
    <submittedName>
        <fullName evidence="2">Transporter substrate-binding domain-containing protein</fullName>
    </submittedName>
</protein>
<feature type="chain" id="PRO_5046080588" evidence="1">
    <location>
        <begin position="23"/>
        <end position="261"/>
    </location>
</feature>
<dbReference type="Gene3D" id="3.40.190.10">
    <property type="entry name" value="Periplasmic binding protein-like II"/>
    <property type="match status" value="2"/>
</dbReference>
<keyword evidence="1" id="KW-0732">Signal</keyword>
<gene>
    <name evidence="2" type="ORF">QWF21_03275</name>
</gene>
<reference evidence="2 3" key="1">
    <citation type="submission" date="2023-06" db="EMBL/GenBank/DDBJ databases">
        <title>Alkalimonas sp., MEB004 an alkaliphilic bacterium isolated from Lonar Lake, India.</title>
        <authorList>
            <person name="Joshi A."/>
            <person name="Thite S."/>
        </authorList>
    </citation>
    <scope>NUCLEOTIDE SEQUENCE [LARGE SCALE GENOMIC DNA]</scope>
    <source>
        <strain evidence="2 3">MEB004</strain>
    </source>
</reference>
<evidence type="ECO:0000313" key="3">
    <source>
        <dbReference type="Proteomes" id="UP001339167"/>
    </source>
</evidence>
<evidence type="ECO:0000313" key="2">
    <source>
        <dbReference type="EMBL" id="MEE2023254.1"/>
    </source>
</evidence>
<dbReference type="SUPFAM" id="SSF53850">
    <property type="entry name" value="Periplasmic binding protein-like II"/>
    <property type="match status" value="1"/>
</dbReference>
<name>A0ABU7JC50_9GAMM</name>
<comment type="caution">
    <text evidence="2">The sequence shown here is derived from an EMBL/GenBank/DDBJ whole genome shotgun (WGS) entry which is preliminary data.</text>
</comment>